<name>A0AAV8QCL6_ENSVE</name>
<organism evidence="1 2">
    <name type="scientific">Ensete ventricosum</name>
    <name type="common">Abyssinian banana</name>
    <name type="synonym">Musa ensete</name>
    <dbReference type="NCBI Taxonomy" id="4639"/>
    <lineage>
        <taxon>Eukaryota</taxon>
        <taxon>Viridiplantae</taxon>
        <taxon>Streptophyta</taxon>
        <taxon>Embryophyta</taxon>
        <taxon>Tracheophyta</taxon>
        <taxon>Spermatophyta</taxon>
        <taxon>Magnoliopsida</taxon>
        <taxon>Liliopsida</taxon>
        <taxon>Zingiberales</taxon>
        <taxon>Musaceae</taxon>
        <taxon>Ensete</taxon>
    </lineage>
</organism>
<dbReference type="Proteomes" id="UP001222027">
    <property type="component" value="Unassembled WGS sequence"/>
</dbReference>
<dbReference type="AlphaFoldDB" id="A0AAV8QCL6"/>
<protein>
    <recommendedName>
        <fullName evidence="3">Secreted protein</fullName>
    </recommendedName>
</protein>
<accession>A0AAV8QCL6</accession>
<evidence type="ECO:0000313" key="1">
    <source>
        <dbReference type="EMBL" id="KAJ8467346.1"/>
    </source>
</evidence>
<keyword evidence="2" id="KW-1185">Reference proteome</keyword>
<evidence type="ECO:0008006" key="3">
    <source>
        <dbReference type="Google" id="ProtNLM"/>
    </source>
</evidence>
<sequence>MRRLKLLLWTTRRPPRSPDVCHFINRSVSRCKVATAKRCTGTLAISRSCHRTESHFSPFSLYYSSGSEVRFRWRNLSLAMSGSTRATGRLMELP</sequence>
<reference evidence="1 2" key="1">
    <citation type="submission" date="2022-12" db="EMBL/GenBank/DDBJ databases">
        <title>Chromosome-scale assembly of the Ensete ventricosum genome.</title>
        <authorList>
            <person name="Dussert Y."/>
            <person name="Stocks J."/>
            <person name="Wendawek A."/>
            <person name="Woldeyes F."/>
            <person name="Nichols R.A."/>
            <person name="Borrell J.S."/>
        </authorList>
    </citation>
    <scope>NUCLEOTIDE SEQUENCE [LARGE SCALE GENOMIC DNA]</scope>
    <source>
        <strain evidence="2">cv. Maze</strain>
        <tissue evidence="1">Seeds</tissue>
    </source>
</reference>
<comment type="caution">
    <text evidence="1">The sequence shown here is derived from an EMBL/GenBank/DDBJ whole genome shotgun (WGS) entry which is preliminary data.</text>
</comment>
<gene>
    <name evidence="1" type="ORF">OPV22_029898</name>
</gene>
<dbReference type="EMBL" id="JAQQAF010000008">
    <property type="protein sequence ID" value="KAJ8467346.1"/>
    <property type="molecule type" value="Genomic_DNA"/>
</dbReference>
<proteinExistence type="predicted"/>
<evidence type="ECO:0000313" key="2">
    <source>
        <dbReference type="Proteomes" id="UP001222027"/>
    </source>
</evidence>